<dbReference type="Proteomes" id="UP000184512">
    <property type="component" value="Unassembled WGS sequence"/>
</dbReference>
<evidence type="ECO:0000256" key="1">
    <source>
        <dbReference type="SAM" id="SignalP"/>
    </source>
</evidence>
<dbReference type="AlphaFoldDB" id="A0A1M6N3N0"/>
<keyword evidence="3" id="KW-1185">Reference proteome</keyword>
<dbReference type="EMBL" id="FQZG01000103">
    <property type="protein sequence ID" value="SHJ90248.1"/>
    <property type="molecule type" value="Genomic_DNA"/>
</dbReference>
<feature type="signal peptide" evidence="1">
    <location>
        <begin position="1"/>
        <end position="29"/>
    </location>
</feature>
<dbReference type="RefSeq" id="WP_073191094.1">
    <property type="nucleotide sequence ID" value="NZ_FQZG01000103.1"/>
</dbReference>
<reference evidence="2 3" key="1">
    <citation type="submission" date="2016-11" db="EMBL/GenBank/DDBJ databases">
        <authorList>
            <person name="Jaros S."/>
            <person name="Januszkiewicz K."/>
            <person name="Wedrychowicz H."/>
        </authorList>
    </citation>
    <scope>NUCLEOTIDE SEQUENCE [LARGE SCALE GENOMIC DNA]</scope>
    <source>
        <strain evidence="2 3">DSM 12906</strain>
    </source>
</reference>
<proteinExistence type="predicted"/>
<dbReference type="STRING" id="1123357.SAMN02745244_03544"/>
<sequence length="183" mass="20629">MKSRARTVVCLITAALTISGIGTAPTARADVDVYTTPGRHTVGGRQWNTTCSKYSSTIERCRAEIWGSQIVRTGNAYRQSTGWLFNNLTYKPQKRAAWKGNPLASPGLHTMNGRRWRVECDTPTTGRNGCRAYIRGSLITKKGAAYVQTNGWVFNNLIRFTDAPPTRNQPLRRLDRRQYVHRL</sequence>
<accession>A0A1M6N3N0</accession>
<evidence type="ECO:0000313" key="3">
    <source>
        <dbReference type="Proteomes" id="UP000184512"/>
    </source>
</evidence>
<evidence type="ECO:0000313" key="2">
    <source>
        <dbReference type="EMBL" id="SHJ90248.1"/>
    </source>
</evidence>
<keyword evidence="1" id="KW-0732">Signal</keyword>
<protein>
    <submittedName>
        <fullName evidence="2">Uncharacterized protein</fullName>
    </submittedName>
</protein>
<organism evidence="2 3">
    <name type="scientific">Tessaracoccus bendigoensis DSM 12906</name>
    <dbReference type="NCBI Taxonomy" id="1123357"/>
    <lineage>
        <taxon>Bacteria</taxon>
        <taxon>Bacillati</taxon>
        <taxon>Actinomycetota</taxon>
        <taxon>Actinomycetes</taxon>
        <taxon>Propionibacteriales</taxon>
        <taxon>Propionibacteriaceae</taxon>
        <taxon>Tessaracoccus</taxon>
    </lineage>
</organism>
<feature type="chain" id="PRO_5012296839" evidence="1">
    <location>
        <begin position="30"/>
        <end position="183"/>
    </location>
</feature>
<name>A0A1M6N3N0_9ACTN</name>
<gene>
    <name evidence="2" type="ORF">SAMN02745244_03544</name>
</gene>
<dbReference type="OrthoDB" id="3734044at2"/>